<evidence type="ECO:0000313" key="8">
    <source>
        <dbReference type="EnsemblProtists" id="EKX49529"/>
    </source>
</evidence>
<dbReference type="EnsemblProtists" id="EKX49529">
    <property type="protein sequence ID" value="EKX49529"/>
    <property type="gene ID" value="GUITHDRAFT_151398"/>
</dbReference>
<dbReference type="InterPro" id="IPR002068">
    <property type="entry name" value="A-crystallin/Hsp20_dom"/>
</dbReference>
<feature type="signal peptide" evidence="5">
    <location>
        <begin position="1"/>
        <end position="34"/>
    </location>
</feature>
<dbReference type="Pfam" id="PF00011">
    <property type="entry name" value="HSP20"/>
    <property type="match status" value="1"/>
</dbReference>
<dbReference type="CDD" id="cd06464">
    <property type="entry name" value="ACD_sHsps-like"/>
    <property type="match status" value="1"/>
</dbReference>
<evidence type="ECO:0000256" key="5">
    <source>
        <dbReference type="SAM" id="SignalP"/>
    </source>
</evidence>
<accession>L1JMM8</accession>
<dbReference type="SUPFAM" id="SSF49764">
    <property type="entry name" value="HSP20-like chaperones"/>
    <property type="match status" value="1"/>
</dbReference>
<evidence type="ECO:0000313" key="9">
    <source>
        <dbReference type="Proteomes" id="UP000011087"/>
    </source>
</evidence>
<dbReference type="PROSITE" id="PS01031">
    <property type="entry name" value="SHSP"/>
    <property type="match status" value="1"/>
</dbReference>
<dbReference type="STRING" id="905079.L1JMM8"/>
<sequence>MPRSSSSCAPCPLSRPSILLLALLGLIMLSSSSAFLITPSAFMLDPYRPLSASLPSSPRQILSTMSRLEQEMDRMLDSVMDVTGGFLLPDEACRDPPASPVTNDPSPSDGEGGGAVMRLRPHFDIQSTSDRLLVTAATPGLAKDDIAVEVLEATGDVPPTLVISGRSSSKQTSEEPARVQASYAAFEKRVSLPPHTKPDMVEAKYDNGVLRVSVKRPEEELQAPPRHRIPLL</sequence>
<keyword evidence="5" id="KW-0732">Signal</keyword>
<evidence type="ECO:0000256" key="3">
    <source>
        <dbReference type="RuleBase" id="RU003616"/>
    </source>
</evidence>
<feature type="chain" id="PRO_5008771536" description="SHSP domain-containing protein" evidence="5">
    <location>
        <begin position="35"/>
        <end position="232"/>
    </location>
</feature>
<reference evidence="7 9" key="1">
    <citation type="journal article" date="2012" name="Nature">
        <title>Algal genomes reveal evolutionary mosaicism and the fate of nucleomorphs.</title>
        <authorList>
            <consortium name="DOE Joint Genome Institute"/>
            <person name="Curtis B.A."/>
            <person name="Tanifuji G."/>
            <person name="Burki F."/>
            <person name="Gruber A."/>
            <person name="Irimia M."/>
            <person name="Maruyama S."/>
            <person name="Arias M.C."/>
            <person name="Ball S.G."/>
            <person name="Gile G.H."/>
            <person name="Hirakawa Y."/>
            <person name="Hopkins J.F."/>
            <person name="Kuo A."/>
            <person name="Rensing S.A."/>
            <person name="Schmutz J."/>
            <person name="Symeonidi A."/>
            <person name="Elias M."/>
            <person name="Eveleigh R.J."/>
            <person name="Herman E.K."/>
            <person name="Klute M.J."/>
            <person name="Nakayama T."/>
            <person name="Obornik M."/>
            <person name="Reyes-Prieto A."/>
            <person name="Armbrust E.V."/>
            <person name="Aves S.J."/>
            <person name="Beiko R.G."/>
            <person name="Coutinho P."/>
            <person name="Dacks J.B."/>
            <person name="Durnford D.G."/>
            <person name="Fast N.M."/>
            <person name="Green B.R."/>
            <person name="Grisdale C.J."/>
            <person name="Hempel F."/>
            <person name="Henrissat B."/>
            <person name="Hoppner M.P."/>
            <person name="Ishida K."/>
            <person name="Kim E."/>
            <person name="Koreny L."/>
            <person name="Kroth P.G."/>
            <person name="Liu Y."/>
            <person name="Malik S.B."/>
            <person name="Maier U.G."/>
            <person name="McRose D."/>
            <person name="Mock T."/>
            <person name="Neilson J.A."/>
            <person name="Onodera N.T."/>
            <person name="Poole A.M."/>
            <person name="Pritham E.J."/>
            <person name="Richards T.A."/>
            <person name="Rocap G."/>
            <person name="Roy S.W."/>
            <person name="Sarai C."/>
            <person name="Schaack S."/>
            <person name="Shirato S."/>
            <person name="Slamovits C.H."/>
            <person name="Spencer D.F."/>
            <person name="Suzuki S."/>
            <person name="Worden A.Z."/>
            <person name="Zauner S."/>
            <person name="Barry K."/>
            <person name="Bell C."/>
            <person name="Bharti A.K."/>
            <person name="Crow J.A."/>
            <person name="Grimwood J."/>
            <person name="Kramer R."/>
            <person name="Lindquist E."/>
            <person name="Lucas S."/>
            <person name="Salamov A."/>
            <person name="McFadden G.I."/>
            <person name="Lane C.E."/>
            <person name="Keeling P.J."/>
            <person name="Gray M.W."/>
            <person name="Grigoriev I.V."/>
            <person name="Archibald J.M."/>
        </authorList>
    </citation>
    <scope>NUCLEOTIDE SEQUENCE</scope>
    <source>
        <strain evidence="7 9">CCMP2712</strain>
    </source>
</reference>
<comment type="similarity">
    <text evidence="2 3">Belongs to the small heat shock protein (HSP20) family.</text>
</comment>
<evidence type="ECO:0000256" key="1">
    <source>
        <dbReference type="ARBA" id="ARBA00023016"/>
    </source>
</evidence>
<dbReference type="RefSeq" id="XP_005836509.1">
    <property type="nucleotide sequence ID" value="XM_005836452.1"/>
</dbReference>
<evidence type="ECO:0000313" key="7">
    <source>
        <dbReference type="EMBL" id="EKX49529.1"/>
    </source>
</evidence>
<feature type="region of interest" description="Disordered" evidence="4">
    <location>
        <begin position="91"/>
        <end position="116"/>
    </location>
</feature>
<reference evidence="8" key="3">
    <citation type="submission" date="2016-03" db="UniProtKB">
        <authorList>
            <consortium name="EnsemblProtists"/>
        </authorList>
    </citation>
    <scope>IDENTIFICATION</scope>
</reference>
<gene>
    <name evidence="7" type="ORF">GUITHDRAFT_151398</name>
</gene>
<dbReference type="AlphaFoldDB" id="L1JMM8"/>
<evidence type="ECO:0000259" key="6">
    <source>
        <dbReference type="PROSITE" id="PS01031"/>
    </source>
</evidence>
<organism evidence="7">
    <name type="scientific">Guillardia theta (strain CCMP2712)</name>
    <name type="common">Cryptophyte</name>
    <dbReference type="NCBI Taxonomy" id="905079"/>
    <lineage>
        <taxon>Eukaryota</taxon>
        <taxon>Cryptophyceae</taxon>
        <taxon>Pyrenomonadales</taxon>
        <taxon>Geminigeraceae</taxon>
        <taxon>Guillardia</taxon>
    </lineage>
</organism>
<feature type="domain" description="SHSP" evidence="6">
    <location>
        <begin position="114"/>
        <end position="232"/>
    </location>
</feature>
<dbReference type="GeneID" id="17306203"/>
<evidence type="ECO:0000256" key="4">
    <source>
        <dbReference type="SAM" id="MobiDB-lite"/>
    </source>
</evidence>
<proteinExistence type="inferred from homology"/>
<evidence type="ECO:0000256" key="2">
    <source>
        <dbReference type="PROSITE-ProRule" id="PRU00285"/>
    </source>
</evidence>
<dbReference type="InterPro" id="IPR008978">
    <property type="entry name" value="HSP20-like_chaperone"/>
</dbReference>
<dbReference type="PaxDb" id="55529-EKX49529"/>
<dbReference type="HOGENOM" id="CLU_1196793_0_0_1"/>
<dbReference type="Proteomes" id="UP000011087">
    <property type="component" value="Unassembled WGS sequence"/>
</dbReference>
<protein>
    <recommendedName>
        <fullName evidence="6">SHSP domain-containing protein</fullName>
    </recommendedName>
</protein>
<dbReference type="Gene3D" id="2.60.40.790">
    <property type="match status" value="1"/>
</dbReference>
<keyword evidence="9" id="KW-1185">Reference proteome</keyword>
<dbReference type="PANTHER" id="PTHR11527">
    <property type="entry name" value="HEAT-SHOCK PROTEIN 20 FAMILY MEMBER"/>
    <property type="match status" value="1"/>
</dbReference>
<keyword evidence="1" id="KW-0346">Stress response</keyword>
<dbReference type="OrthoDB" id="1431247at2759"/>
<dbReference type="EMBL" id="JH992981">
    <property type="protein sequence ID" value="EKX49529.1"/>
    <property type="molecule type" value="Genomic_DNA"/>
</dbReference>
<dbReference type="InterPro" id="IPR031107">
    <property type="entry name" value="Small_HSP"/>
</dbReference>
<dbReference type="KEGG" id="gtt:GUITHDRAFT_151398"/>
<name>L1JMM8_GUITC</name>
<reference evidence="9" key="2">
    <citation type="submission" date="2012-11" db="EMBL/GenBank/DDBJ databases">
        <authorList>
            <person name="Kuo A."/>
            <person name="Curtis B.A."/>
            <person name="Tanifuji G."/>
            <person name="Burki F."/>
            <person name="Gruber A."/>
            <person name="Irimia M."/>
            <person name="Maruyama S."/>
            <person name="Arias M.C."/>
            <person name="Ball S.G."/>
            <person name="Gile G.H."/>
            <person name="Hirakawa Y."/>
            <person name="Hopkins J.F."/>
            <person name="Rensing S.A."/>
            <person name="Schmutz J."/>
            <person name="Symeonidi A."/>
            <person name="Elias M."/>
            <person name="Eveleigh R.J."/>
            <person name="Herman E.K."/>
            <person name="Klute M.J."/>
            <person name="Nakayama T."/>
            <person name="Obornik M."/>
            <person name="Reyes-Prieto A."/>
            <person name="Armbrust E.V."/>
            <person name="Aves S.J."/>
            <person name="Beiko R.G."/>
            <person name="Coutinho P."/>
            <person name="Dacks J.B."/>
            <person name="Durnford D.G."/>
            <person name="Fast N.M."/>
            <person name="Green B.R."/>
            <person name="Grisdale C."/>
            <person name="Hempe F."/>
            <person name="Henrissat B."/>
            <person name="Hoppner M.P."/>
            <person name="Ishida K.-I."/>
            <person name="Kim E."/>
            <person name="Koreny L."/>
            <person name="Kroth P.G."/>
            <person name="Liu Y."/>
            <person name="Malik S.-B."/>
            <person name="Maier U.G."/>
            <person name="McRose D."/>
            <person name="Mock T."/>
            <person name="Neilson J.A."/>
            <person name="Onodera N.T."/>
            <person name="Poole A.M."/>
            <person name="Pritham E.J."/>
            <person name="Richards T.A."/>
            <person name="Rocap G."/>
            <person name="Roy S.W."/>
            <person name="Sarai C."/>
            <person name="Schaack S."/>
            <person name="Shirato S."/>
            <person name="Slamovits C.H."/>
            <person name="Spencer D.F."/>
            <person name="Suzuki S."/>
            <person name="Worden A.Z."/>
            <person name="Zauner S."/>
            <person name="Barry K."/>
            <person name="Bell C."/>
            <person name="Bharti A.K."/>
            <person name="Crow J.A."/>
            <person name="Grimwood J."/>
            <person name="Kramer R."/>
            <person name="Lindquist E."/>
            <person name="Lucas S."/>
            <person name="Salamov A."/>
            <person name="McFadden G.I."/>
            <person name="Lane C.E."/>
            <person name="Keeling P.J."/>
            <person name="Gray M.W."/>
            <person name="Grigoriev I.V."/>
            <person name="Archibald J.M."/>
        </authorList>
    </citation>
    <scope>NUCLEOTIDE SEQUENCE</scope>
    <source>
        <strain evidence="9">CCMP2712</strain>
    </source>
</reference>